<dbReference type="EMBL" id="RYZH01000062">
    <property type="protein sequence ID" value="RUL83316.1"/>
    <property type="molecule type" value="Genomic_DNA"/>
</dbReference>
<reference evidence="2 3" key="1">
    <citation type="submission" date="2018-12" db="EMBL/GenBank/DDBJ databases">
        <authorList>
            <person name="Toschakov S.V."/>
        </authorList>
    </citation>
    <scope>NUCLEOTIDE SEQUENCE [LARGE SCALE GENOMIC DNA]</scope>
    <source>
        <strain evidence="2 3">GM2012</strain>
    </source>
</reference>
<feature type="region of interest" description="Disordered" evidence="1">
    <location>
        <begin position="152"/>
        <end position="178"/>
    </location>
</feature>
<evidence type="ECO:0000256" key="1">
    <source>
        <dbReference type="SAM" id="MobiDB-lite"/>
    </source>
</evidence>
<keyword evidence="3" id="KW-1185">Reference proteome</keyword>
<gene>
    <name evidence="2" type="ORF">TsocGM_22465</name>
</gene>
<sequence>MTTENGPYHGPAASRLTVYVEANGGKLRLAAQDIQNQDAPHGLTQGPIRGGYNGTFFDSEHVLFDDDDWHCVEALFRLNSLDPDGEAPRADGIVRGWFDGELVVDRSDVVLRSADYPEMKFNQFLLAPYFGPGLLPHEQSLWIDDLVVATGNPGPELASPDAETAGEANSPGTPPPGS</sequence>
<reference evidence="2 3" key="2">
    <citation type="submission" date="2019-01" db="EMBL/GenBank/DDBJ databases">
        <title>Tautonia sociabilis, a novel thermotolerant planctomycete of Isosphaeraceae family, isolated from a 4000 m deep subterranean habitat.</title>
        <authorList>
            <person name="Kovaleva O.L."/>
            <person name="Elcheninov A.G."/>
            <person name="Van Heerden E."/>
            <person name="Toshchakov S.V."/>
            <person name="Novikov A."/>
            <person name="Bonch-Osmolovskaya E.A."/>
            <person name="Kublanov I.V."/>
        </authorList>
    </citation>
    <scope>NUCLEOTIDE SEQUENCE [LARGE SCALE GENOMIC DNA]</scope>
    <source>
        <strain evidence="2 3">GM2012</strain>
    </source>
</reference>
<accession>A0A432MDZ3</accession>
<dbReference type="Gene3D" id="2.60.120.200">
    <property type="match status" value="1"/>
</dbReference>
<evidence type="ECO:0000313" key="3">
    <source>
        <dbReference type="Proteomes" id="UP000280296"/>
    </source>
</evidence>
<dbReference type="Proteomes" id="UP000280296">
    <property type="component" value="Unassembled WGS sequence"/>
</dbReference>
<proteinExistence type="predicted"/>
<organism evidence="2 3">
    <name type="scientific">Tautonia sociabilis</name>
    <dbReference type="NCBI Taxonomy" id="2080755"/>
    <lineage>
        <taxon>Bacteria</taxon>
        <taxon>Pseudomonadati</taxon>
        <taxon>Planctomycetota</taxon>
        <taxon>Planctomycetia</taxon>
        <taxon>Isosphaerales</taxon>
        <taxon>Isosphaeraceae</taxon>
        <taxon>Tautonia</taxon>
    </lineage>
</organism>
<evidence type="ECO:0000313" key="2">
    <source>
        <dbReference type="EMBL" id="RUL83316.1"/>
    </source>
</evidence>
<comment type="caution">
    <text evidence="2">The sequence shown here is derived from an EMBL/GenBank/DDBJ whole genome shotgun (WGS) entry which is preliminary data.</text>
</comment>
<name>A0A432MDZ3_9BACT</name>
<dbReference type="AlphaFoldDB" id="A0A432MDZ3"/>
<protein>
    <submittedName>
        <fullName evidence="2">Uncharacterized protein</fullName>
    </submittedName>
</protein>